<evidence type="ECO:0000313" key="2">
    <source>
        <dbReference type="EMBL" id="MBB5984467.1"/>
    </source>
</evidence>
<protein>
    <recommendedName>
        <fullName evidence="1">DUF4440 domain-containing protein</fullName>
    </recommendedName>
</protein>
<reference evidence="2 3" key="1">
    <citation type="submission" date="2020-08" db="EMBL/GenBank/DDBJ databases">
        <title>Exploring microbial biodiversity for novel pathways involved in the catabolism of aromatic compounds derived from lignin.</title>
        <authorList>
            <person name="Elkins J."/>
        </authorList>
    </citation>
    <scope>NUCLEOTIDE SEQUENCE [LARGE SCALE GENOMIC DNA]</scope>
    <source>
        <strain evidence="2 3">B1D3A</strain>
    </source>
</reference>
<dbReference type="RefSeq" id="WP_184149653.1">
    <property type="nucleotide sequence ID" value="NZ_JACHKA010000001.1"/>
</dbReference>
<dbReference type="InterPro" id="IPR032710">
    <property type="entry name" value="NTF2-like_dom_sf"/>
</dbReference>
<dbReference type="SUPFAM" id="SSF54427">
    <property type="entry name" value="NTF2-like"/>
    <property type="match status" value="1"/>
</dbReference>
<keyword evidence="3" id="KW-1185">Reference proteome</keyword>
<accession>A0ABR6NB17</accession>
<organism evidence="2 3">
    <name type="scientific">Sphingobium lignivorans</name>
    <dbReference type="NCBI Taxonomy" id="2735886"/>
    <lineage>
        <taxon>Bacteria</taxon>
        <taxon>Pseudomonadati</taxon>
        <taxon>Pseudomonadota</taxon>
        <taxon>Alphaproteobacteria</taxon>
        <taxon>Sphingomonadales</taxon>
        <taxon>Sphingomonadaceae</taxon>
        <taxon>Sphingobium</taxon>
    </lineage>
</organism>
<evidence type="ECO:0000259" key="1">
    <source>
        <dbReference type="Pfam" id="PF14534"/>
    </source>
</evidence>
<dbReference type="Gene3D" id="3.10.450.50">
    <property type="match status" value="1"/>
</dbReference>
<proteinExistence type="predicted"/>
<evidence type="ECO:0000313" key="3">
    <source>
        <dbReference type="Proteomes" id="UP001138540"/>
    </source>
</evidence>
<name>A0ABR6NB17_9SPHN</name>
<sequence length="163" mass="18006">MLSLLLAAALAQGTASPIPTDAATLRADIQAADTAFFTLFFERCDPDALSEMVAPDFEMYHDRDGVVARDGKSFIALYAQGCAARSRPDAWRSRRALVEDSLKVEPVPGFGAIEEGEHLFYERKGDGPERLVGRARFVQLWQKDGQGPWRLARVLSLSHRAVD</sequence>
<dbReference type="Proteomes" id="UP001138540">
    <property type="component" value="Unassembled WGS sequence"/>
</dbReference>
<comment type="caution">
    <text evidence="2">The sequence shown here is derived from an EMBL/GenBank/DDBJ whole genome shotgun (WGS) entry which is preliminary data.</text>
</comment>
<feature type="domain" description="DUF4440" evidence="1">
    <location>
        <begin position="29"/>
        <end position="151"/>
    </location>
</feature>
<dbReference type="Pfam" id="PF14534">
    <property type="entry name" value="DUF4440"/>
    <property type="match status" value="1"/>
</dbReference>
<dbReference type="EMBL" id="JACHKA010000001">
    <property type="protein sequence ID" value="MBB5984467.1"/>
    <property type="molecule type" value="Genomic_DNA"/>
</dbReference>
<dbReference type="InterPro" id="IPR027843">
    <property type="entry name" value="DUF4440"/>
</dbReference>
<gene>
    <name evidence="2" type="ORF">HNP60_000441</name>
</gene>